<reference evidence="9 10" key="1">
    <citation type="submission" date="2020-06" db="EMBL/GenBank/DDBJ databases">
        <authorList>
            <consortium name="Wellcome Sanger Institute Data Sharing"/>
        </authorList>
    </citation>
    <scope>NUCLEOTIDE SEQUENCE [LARGE SCALE GENOMIC DNA]</scope>
</reference>
<dbReference type="GO" id="GO:0004908">
    <property type="term" value="F:interleukin-1 receptor activity"/>
    <property type="evidence" value="ECO:0007669"/>
    <property type="project" value="InterPro"/>
</dbReference>
<dbReference type="GeneTree" id="ENSGT01090000259985"/>
<dbReference type="PANTHER" id="PTHR11890">
    <property type="entry name" value="INTERLEUKIN-1 RECEPTOR FAMILY MEMBER"/>
    <property type="match status" value="1"/>
</dbReference>
<feature type="domain" description="Ig-like" evidence="8">
    <location>
        <begin position="103"/>
        <end position="179"/>
    </location>
</feature>
<dbReference type="InterPro" id="IPR036179">
    <property type="entry name" value="Ig-like_dom_sf"/>
</dbReference>
<feature type="transmembrane region" description="Helical" evidence="7">
    <location>
        <begin position="323"/>
        <end position="347"/>
    </location>
</feature>
<comment type="similarity">
    <text evidence="1">Belongs to the interleukin-1 receptor family.</text>
</comment>
<keyword evidence="5" id="KW-0325">Glycoprotein</keyword>
<dbReference type="InterPro" id="IPR003599">
    <property type="entry name" value="Ig_sub"/>
</dbReference>
<organism evidence="9 10">
    <name type="scientific">Denticeps clupeoides</name>
    <name type="common">denticle herring</name>
    <dbReference type="NCBI Taxonomy" id="299321"/>
    <lineage>
        <taxon>Eukaryota</taxon>
        <taxon>Metazoa</taxon>
        <taxon>Chordata</taxon>
        <taxon>Craniata</taxon>
        <taxon>Vertebrata</taxon>
        <taxon>Euteleostomi</taxon>
        <taxon>Actinopterygii</taxon>
        <taxon>Neopterygii</taxon>
        <taxon>Teleostei</taxon>
        <taxon>Clupei</taxon>
        <taxon>Clupeiformes</taxon>
        <taxon>Denticipitoidei</taxon>
        <taxon>Denticipitidae</taxon>
        <taxon>Denticeps</taxon>
    </lineage>
</organism>
<evidence type="ECO:0000256" key="3">
    <source>
        <dbReference type="ARBA" id="ARBA00022737"/>
    </source>
</evidence>
<evidence type="ECO:0000256" key="2">
    <source>
        <dbReference type="ARBA" id="ARBA00022729"/>
    </source>
</evidence>
<dbReference type="AlphaFoldDB" id="A0AAY4BQY5"/>
<dbReference type="SMART" id="SM00409">
    <property type="entry name" value="IG"/>
    <property type="match status" value="2"/>
</dbReference>
<evidence type="ECO:0000313" key="9">
    <source>
        <dbReference type="Ensembl" id="ENSDCDP00010022887.1"/>
    </source>
</evidence>
<dbReference type="PRINTS" id="PR01536">
    <property type="entry name" value="INTRLKN1R12F"/>
</dbReference>
<protein>
    <recommendedName>
        <fullName evidence="8">Ig-like domain-containing protein</fullName>
    </recommendedName>
</protein>
<dbReference type="PROSITE" id="PS50835">
    <property type="entry name" value="IG_LIKE"/>
    <property type="match status" value="1"/>
</dbReference>
<sequence>MDSELSAYRFEGEPLLLRCSFMDGLIRRFHLTTDNGYKFGIIHANGTVPDPSGIGGRLRFEGRGLWLLPSQQSDTGIYTCFLRNSTFCAKANVSLTVYPTERPNLDMMSYSVPSVQPGQNVKIICPANDFNRTEHPQWFRDYSLFALPVGRGRYASERDMALTIRNFSSADAGMYTCRVIVRVFNSLYRITRIFRIHTTGTHLKIMCLICFFCFCVTWGHIVSSLSILYFNIELYILHMHGANIYQTFGILKIISHENIHSQDCVRFCILSVVRPTASYVEASLVVLEVREEDTEVEFKCVAQTSSGLQEVFAQIKLADSVSVWMVVAVICSSFCLLVVSVFLYLLLKPRQQKQRDYFLARQDSTF</sequence>
<keyword evidence="6" id="KW-0393">Immunoglobulin domain</keyword>
<keyword evidence="7" id="KW-0472">Membrane</keyword>
<reference evidence="9" key="3">
    <citation type="submission" date="2025-09" db="UniProtKB">
        <authorList>
            <consortium name="Ensembl"/>
        </authorList>
    </citation>
    <scope>IDENTIFICATION</scope>
</reference>
<evidence type="ECO:0000256" key="4">
    <source>
        <dbReference type="ARBA" id="ARBA00023157"/>
    </source>
</evidence>
<dbReference type="InterPro" id="IPR007110">
    <property type="entry name" value="Ig-like_dom"/>
</dbReference>
<dbReference type="InterPro" id="IPR004074">
    <property type="entry name" value="IL-1_rcpt_I/II-typ"/>
</dbReference>
<feature type="transmembrane region" description="Helical" evidence="7">
    <location>
        <begin position="205"/>
        <end position="230"/>
    </location>
</feature>
<dbReference type="InterPro" id="IPR013783">
    <property type="entry name" value="Ig-like_fold"/>
</dbReference>
<keyword evidence="7" id="KW-0812">Transmembrane</keyword>
<reference evidence="9" key="2">
    <citation type="submission" date="2025-08" db="UniProtKB">
        <authorList>
            <consortium name="Ensembl"/>
        </authorList>
    </citation>
    <scope>IDENTIFICATION</scope>
</reference>
<dbReference type="Ensembl" id="ENSDCDT00010027388.1">
    <property type="protein sequence ID" value="ENSDCDP00010022887.1"/>
    <property type="gene ID" value="ENSDCDG00010013522.1"/>
</dbReference>
<dbReference type="Proteomes" id="UP000694580">
    <property type="component" value="Chromosome 11"/>
</dbReference>
<dbReference type="PANTHER" id="PTHR11890:SF18">
    <property type="entry name" value="LYMPHOCYTE ACTIVATION GENE 3 PROTEIN"/>
    <property type="match status" value="1"/>
</dbReference>
<keyword evidence="2" id="KW-0732">Signal</keyword>
<dbReference type="Gene3D" id="2.60.40.10">
    <property type="entry name" value="Immunoglobulins"/>
    <property type="match status" value="2"/>
</dbReference>
<keyword evidence="10" id="KW-1185">Reference proteome</keyword>
<evidence type="ECO:0000256" key="7">
    <source>
        <dbReference type="SAM" id="Phobius"/>
    </source>
</evidence>
<accession>A0AAY4BQY5</accession>
<dbReference type="InterPro" id="IPR015621">
    <property type="entry name" value="IL-1_rcpt_fam"/>
</dbReference>
<evidence type="ECO:0000256" key="1">
    <source>
        <dbReference type="ARBA" id="ARBA00009752"/>
    </source>
</evidence>
<name>A0AAY4BQY5_9TELE</name>
<evidence type="ECO:0000256" key="6">
    <source>
        <dbReference type="ARBA" id="ARBA00023319"/>
    </source>
</evidence>
<gene>
    <name evidence="9" type="primary">LOC114799590</name>
</gene>
<evidence type="ECO:0000256" key="5">
    <source>
        <dbReference type="ARBA" id="ARBA00023180"/>
    </source>
</evidence>
<keyword evidence="3" id="KW-0677">Repeat</keyword>
<keyword evidence="7" id="KW-1133">Transmembrane helix</keyword>
<dbReference type="SUPFAM" id="SSF48726">
    <property type="entry name" value="Immunoglobulin"/>
    <property type="match status" value="2"/>
</dbReference>
<evidence type="ECO:0000313" key="10">
    <source>
        <dbReference type="Proteomes" id="UP000694580"/>
    </source>
</evidence>
<keyword evidence="4" id="KW-1015">Disulfide bond</keyword>
<proteinExistence type="inferred from homology"/>
<evidence type="ECO:0000259" key="8">
    <source>
        <dbReference type="PROSITE" id="PS50835"/>
    </source>
</evidence>